<dbReference type="InterPro" id="IPR029069">
    <property type="entry name" value="HotDog_dom_sf"/>
</dbReference>
<name>A0A7G5XIM3_9BACT</name>
<evidence type="ECO:0000313" key="2">
    <source>
        <dbReference type="Proteomes" id="UP000515344"/>
    </source>
</evidence>
<dbReference type="SUPFAM" id="SSF54637">
    <property type="entry name" value="Thioesterase/thiol ester dehydrase-isomerase"/>
    <property type="match status" value="1"/>
</dbReference>
<reference evidence="2" key="1">
    <citation type="submission" date="2020-08" db="EMBL/GenBank/DDBJ databases">
        <title>Lacibacter sp. S13-6-6 genome sequencing.</title>
        <authorList>
            <person name="Jin L."/>
        </authorList>
    </citation>
    <scope>NUCLEOTIDE SEQUENCE [LARGE SCALE GENOMIC DNA]</scope>
    <source>
        <strain evidence="2">S13-6-6</strain>
    </source>
</reference>
<proteinExistence type="predicted"/>
<organism evidence="1 2">
    <name type="scientific">Lacibacter sediminis</name>
    <dbReference type="NCBI Taxonomy" id="2760713"/>
    <lineage>
        <taxon>Bacteria</taxon>
        <taxon>Pseudomonadati</taxon>
        <taxon>Bacteroidota</taxon>
        <taxon>Chitinophagia</taxon>
        <taxon>Chitinophagales</taxon>
        <taxon>Chitinophagaceae</taxon>
        <taxon>Lacibacter</taxon>
    </lineage>
</organism>
<gene>
    <name evidence="1" type="ORF">H4075_03735</name>
</gene>
<dbReference type="AlphaFoldDB" id="A0A7G5XIM3"/>
<dbReference type="EMBL" id="CP060007">
    <property type="protein sequence ID" value="QNA45326.1"/>
    <property type="molecule type" value="Genomic_DNA"/>
</dbReference>
<protein>
    <submittedName>
        <fullName evidence="1">DUF4442 domain-containing protein</fullName>
    </submittedName>
</protein>
<dbReference type="KEGG" id="lacs:H4075_03735"/>
<dbReference type="Proteomes" id="UP000515344">
    <property type="component" value="Chromosome"/>
</dbReference>
<keyword evidence="2" id="KW-1185">Reference proteome</keyword>
<dbReference type="Gene3D" id="3.10.129.10">
    <property type="entry name" value="Hotdog Thioesterase"/>
    <property type="match status" value="1"/>
</dbReference>
<sequence length="161" mass="17796">MKESAAQFIKQITHPIKGKLFLLLKLPSAFFSGVRIQSVTDECCVVTVPYKWFSQNPFRSTYFACLAMAAEMTTGVLGLMQITGRKPAVSMLVVNIEGSFFKKATDITSFVCEDGKQMEQLVDEAISTGEAKSIKARSVGRNKAGEIVAEFYITWSFKAKS</sequence>
<evidence type="ECO:0000313" key="1">
    <source>
        <dbReference type="EMBL" id="QNA45326.1"/>
    </source>
</evidence>
<dbReference type="RefSeq" id="WP_182804279.1">
    <property type="nucleotide sequence ID" value="NZ_CP060007.1"/>
</dbReference>
<accession>A0A7G5XIM3</accession>